<name>A0A7C2VGM8_9CREN</name>
<dbReference type="EMBL" id="DSGT01000009">
    <property type="protein sequence ID" value="HEW53111.1"/>
    <property type="molecule type" value="Genomic_DNA"/>
</dbReference>
<dbReference type="Pfam" id="PF18894">
    <property type="entry name" value="PhageMetallopep"/>
    <property type="match status" value="1"/>
</dbReference>
<sequence length="143" mass="16847">MPPSKGKLRFENAEDVKKILDDIVKTLSDVFWYIDCSKIHVVRSYNSKSIAIARIHGLPRIWLYTLKIKPQYVIEVISERFDRLGEEDKIHILIHELLHIPKNFSGSLRPHKRFITSDKIRKLSKLYYSRKKKSLQSTDSARL</sequence>
<organism evidence="2">
    <name type="scientific">Ignisphaera aggregans</name>
    <dbReference type="NCBI Taxonomy" id="334771"/>
    <lineage>
        <taxon>Archaea</taxon>
        <taxon>Thermoproteota</taxon>
        <taxon>Thermoprotei</taxon>
        <taxon>Desulfurococcales</taxon>
        <taxon>Desulfurococcaceae</taxon>
        <taxon>Ignisphaera</taxon>
    </lineage>
</organism>
<feature type="domain" description="Putative phage metallopeptidase" evidence="1">
    <location>
        <begin position="9"/>
        <end position="111"/>
    </location>
</feature>
<accession>A0A7C2VGM8</accession>
<dbReference type="InterPro" id="IPR043998">
    <property type="entry name" value="Put_Metallopep"/>
</dbReference>
<proteinExistence type="predicted"/>
<gene>
    <name evidence="2" type="ORF">ENO77_02940</name>
</gene>
<evidence type="ECO:0000259" key="1">
    <source>
        <dbReference type="Pfam" id="PF18894"/>
    </source>
</evidence>
<evidence type="ECO:0000313" key="2">
    <source>
        <dbReference type="EMBL" id="HEW53111.1"/>
    </source>
</evidence>
<protein>
    <submittedName>
        <fullName evidence="2">Metallopeptidase</fullName>
    </submittedName>
</protein>
<dbReference type="AlphaFoldDB" id="A0A7C2VGM8"/>
<comment type="caution">
    <text evidence="2">The sequence shown here is derived from an EMBL/GenBank/DDBJ whole genome shotgun (WGS) entry which is preliminary data.</text>
</comment>
<reference evidence="2" key="1">
    <citation type="journal article" date="2020" name="mSystems">
        <title>Genome- and Community-Level Interaction Insights into Carbon Utilization and Element Cycling Functions of Hydrothermarchaeota in Hydrothermal Sediment.</title>
        <authorList>
            <person name="Zhou Z."/>
            <person name="Liu Y."/>
            <person name="Xu W."/>
            <person name="Pan J."/>
            <person name="Luo Z.H."/>
            <person name="Li M."/>
        </authorList>
    </citation>
    <scope>NUCLEOTIDE SEQUENCE [LARGE SCALE GENOMIC DNA]</scope>
    <source>
        <strain evidence="2">SpSt-16</strain>
    </source>
</reference>